<gene>
    <name evidence="1" type="ORF">C5U62_10640</name>
</gene>
<comment type="caution">
    <text evidence="1">The sequence shown here is derived from an EMBL/GenBank/DDBJ whole genome shotgun (WGS) entry which is preliminary data.</text>
</comment>
<accession>A0A2T6GP26</accession>
<organism evidence="1 2">
    <name type="scientific">Pseudomonas protegens</name>
    <dbReference type="NCBI Taxonomy" id="380021"/>
    <lineage>
        <taxon>Bacteria</taxon>
        <taxon>Pseudomonadati</taxon>
        <taxon>Pseudomonadota</taxon>
        <taxon>Gammaproteobacteria</taxon>
        <taxon>Pseudomonadales</taxon>
        <taxon>Pseudomonadaceae</taxon>
        <taxon>Pseudomonas</taxon>
    </lineage>
</organism>
<protein>
    <submittedName>
        <fullName evidence="1">Uncharacterized protein</fullName>
    </submittedName>
</protein>
<proteinExistence type="predicted"/>
<sequence length="117" mass="13321">MEDRVAYSEIRACFLGLYYNYCRVKLRHNSLWVEGESEAGYAYAELEGGFDKPVEILMLEVVALVLRGGRSSEKVHDYHRAVIEEVLRDNDLPSILEGLPQEEAVEFSSDLRLLGVI</sequence>
<evidence type="ECO:0000313" key="1">
    <source>
        <dbReference type="EMBL" id="PUA45914.1"/>
    </source>
</evidence>
<evidence type="ECO:0000313" key="2">
    <source>
        <dbReference type="Proteomes" id="UP000244178"/>
    </source>
</evidence>
<reference evidence="1 2" key="1">
    <citation type="submission" date="2018-03" db="EMBL/GenBank/DDBJ databases">
        <title>Draft genome sequence of the plant growth promoting rhizobacterium Pseudomonas protegens strain BNJ-SS-45 isolated from wheat (Triticum aestivum) rhizosphere.</title>
        <authorList>
            <person name="Bajpai A."/>
            <person name="Shende K."/>
            <person name="Meena N."/>
            <person name="Upadhyayula S.R."/>
            <person name="Suravajhala P."/>
            <person name="Medicherla K.M."/>
            <person name="Johri B.N."/>
        </authorList>
    </citation>
    <scope>NUCLEOTIDE SEQUENCE [LARGE SCALE GENOMIC DNA]</scope>
    <source>
        <strain evidence="1 2">BNJ-SS-45</strain>
    </source>
</reference>
<dbReference type="EMBL" id="PYJM01000002">
    <property type="protein sequence ID" value="PUA45914.1"/>
    <property type="molecule type" value="Genomic_DNA"/>
</dbReference>
<dbReference type="AlphaFoldDB" id="A0A2T6GP26"/>
<dbReference type="Pfam" id="PF14426">
    <property type="entry name" value="Imm2"/>
    <property type="match status" value="1"/>
</dbReference>
<dbReference type="InterPro" id="IPR025679">
    <property type="entry name" value="Imm2"/>
</dbReference>
<dbReference type="Proteomes" id="UP000244178">
    <property type="component" value="Unassembled WGS sequence"/>
</dbReference>
<dbReference type="RefSeq" id="WP_108544739.1">
    <property type="nucleotide sequence ID" value="NZ_PYJM01000002.1"/>
</dbReference>
<name>A0A2T6GP26_9PSED</name>